<dbReference type="GO" id="GO:0010133">
    <property type="term" value="P:L-proline catabolic process to L-glutamate"/>
    <property type="evidence" value="ECO:0007669"/>
    <property type="project" value="TreeGrafter"/>
</dbReference>
<dbReference type="EMBL" id="WYET01000012">
    <property type="protein sequence ID" value="NVN19869.1"/>
    <property type="molecule type" value="Genomic_DNA"/>
</dbReference>
<dbReference type="InterPro" id="IPR029041">
    <property type="entry name" value="FAD-linked_oxidoreductase-like"/>
</dbReference>
<dbReference type="SUPFAM" id="SSF51730">
    <property type="entry name" value="FAD-linked oxidoreductase"/>
    <property type="match status" value="1"/>
</dbReference>
<gene>
    <name evidence="3" type="ORF">GUA46_16130</name>
</gene>
<dbReference type="RefSeq" id="WP_176621344.1">
    <property type="nucleotide sequence ID" value="NZ_WYET01000012.1"/>
</dbReference>
<evidence type="ECO:0000313" key="4">
    <source>
        <dbReference type="Proteomes" id="UP000558089"/>
    </source>
</evidence>
<evidence type="ECO:0000259" key="2">
    <source>
        <dbReference type="Pfam" id="PF01619"/>
    </source>
</evidence>
<organism evidence="3 4">
    <name type="scientific">Flagellimonas chongwuensis</name>
    <dbReference type="NCBI Taxonomy" id="2697365"/>
    <lineage>
        <taxon>Bacteria</taxon>
        <taxon>Pseudomonadati</taxon>
        <taxon>Bacteroidota</taxon>
        <taxon>Flavobacteriia</taxon>
        <taxon>Flavobacteriales</taxon>
        <taxon>Flavobacteriaceae</taxon>
        <taxon>Flagellimonas</taxon>
    </lineage>
</organism>
<protein>
    <submittedName>
        <fullName evidence="3">Proline dehydrogenase</fullName>
    </submittedName>
</protein>
<evidence type="ECO:0000256" key="1">
    <source>
        <dbReference type="ARBA" id="ARBA00023002"/>
    </source>
</evidence>
<keyword evidence="1" id="KW-0560">Oxidoreductase</keyword>
<dbReference type="GO" id="GO:0004657">
    <property type="term" value="F:proline dehydrogenase activity"/>
    <property type="evidence" value="ECO:0007669"/>
    <property type="project" value="InterPro"/>
</dbReference>
<reference evidence="3 4" key="1">
    <citation type="submission" date="2020-01" db="EMBL/GenBank/DDBJ databases">
        <title>Draft Genome Analysis of Muricauda sp. HICW Isolated from coastal seawater of PR China.</title>
        <authorList>
            <person name="Chen M.-X."/>
        </authorList>
    </citation>
    <scope>NUCLEOTIDE SEQUENCE [LARGE SCALE GENOMIC DNA]</scope>
    <source>
        <strain evidence="3 4">HICW</strain>
    </source>
</reference>
<keyword evidence="4" id="KW-1185">Reference proteome</keyword>
<dbReference type="InterPro" id="IPR015659">
    <property type="entry name" value="Proline_oxidase"/>
</dbReference>
<proteinExistence type="predicted"/>
<dbReference type="PANTHER" id="PTHR13914:SF0">
    <property type="entry name" value="PROLINE DEHYDROGENASE 1, MITOCHONDRIAL"/>
    <property type="match status" value="1"/>
</dbReference>
<name>A0A850NJD8_9FLAO</name>
<dbReference type="Gene3D" id="3.20.20.220">
    <property type="match status" value="1"/>
</dbReference>
<dbReference type="Proteomes" id="UP000558089">
    <property type="component" value="Unassembled WGS sequence"/>
</dbReference>
<dbReference type="AlphaFoldDB" id="A0A850NJD8"/>
<comment type="caution">
    <text evidence="3">The sequence shown here is derived from an EMBL/GenBank/DDBJ whole genome shotgun (WGS) entry which is preliminary data.</text>
</comment>
<dbReference type="Pfam" id="PF01619">
    <property type="entry name" value="Pro_dh"/>
    <property type="match status" value="1"/>
</dbReference>
<accession>A0A850NJD8</accession>
<dbReference type="GO" id="GO:0071949">
    <property type="term" value="F:FAD binding"/>
    <property type="evidence" value="ECO:0007669"/>
    <property type="project" value="TreeGrafter"/>
</dbReference>
<evidence type="ECO:0000313" key="3">
    <source>
        <dbReference type="EMBL" id="NVN19869.1"/>
    </source>
</evidence>
<dbReference type="PANTHER" id="PTHR13914">
    <property type="entry name" value="PROLINE OXIDASE"/>
    <property type="match status" value="1"/>
</dbReference>
<dbReference type="InterPro" id="IPR002872">
    <property type="entry name" value="Proline_DH_dom"/>
</dbReference>
<feature type="domain" description="Proline dehydrogenase" evidence="2">
    <location>
        <begin position="77"/>
        <end position="377"/>
    </location>
</feature>
<sequence>MSDIVNFNNTEAAFATKSNMELKKAKFLFGMLEYGQLTKLAKPTLNFAFQARLPIKGILKKTIFSQFCGGENLQECKEQIDQLYQNGEVMSILDYSVEGAENDKNFDATLDTLLKICKFSEFQKQIPFLVFKPTGIGRLEIFRKVSEDVPMNLSESEEWARVKKRFEAICRAVAETDNLKIMVDAEESWSHIAVDGLTESMMLKYNKERTVVFATVQLYLSKKYDYLKHLKDFGKKNGIRVGVKLVRGAYMEKERDRALARGYDSPVCPDKSTTDKNFDSGVDFVLENLDVFDLFLGTHNEISCRELVKKLYTQGIGVTDSRVWFGQLFGMSDNISFNMAKAGYNVVKYVPFGPIKDVMPYLIRRAEENSSVGSQSSREMELLKKELQRRKEMTKLR</sequence>